<evidence type="ECO:0000313" key="1">
    <source>
        <dbReference type="EMBL" id="MSU09551.1"/>
    </source>
</evidence>
<reference evidence="1 2" key="1">
    <citation type="submission" date="2019-08" db="EMBL/GenBank/DDBJ databases">
        <title>In-depth cultivation of the pig gut microbiome towards novel bacterial diversity and tailored functional studies.</title>
        <authorList>
            <person name="Wylensek D."/>
            <person name="Hitch T.C.A."/>
            <person name="Clavel T."/>
        </authorList>
    </citation>
    <scope>NUCLEOTIDE SEQUENCE [LARGE SCALE GENOMIC DNA]</scope>
    <source>
        <strain evidence="1 2">WCA-693-APC-5D-A</strain>
    </source>
</reference>
<dbReference type="Proteomes" id="UP000433181">
    <property type="component" value="Unassembled WGS sequence"/>
</dbReference>
<name>A0A6I2UK30_9FIRM</name>
<dbReference type="EMBL" id="VUNR01000026">
    <property type="protein sequence ID" value="MSU09551.1"/>
    <property type="molecule type" value="Genomic_DNA"/>
</dbReference>
<organism evidence="1 2">
    <name type="scientific">Anaerovibrio slackiae</name>
    <dbReference type="NCBI Taxonomy" id="2652309"/>
    <lineage>
        <taxon>Bacteria</taxon>
        <taxon>Bacillati</taxon>
        <taxon>Bacillota</taxon>
        <taxon>Negativicutes</taxon>
        <taxon>Selenomonadales</taxon>
        <taxon>Selenomonadaceae</taxon>
        <taxon>Anaerovibrio</taxon>
    </lineage>
</organism>
<proteinExistence type="predicted"/>
<protein>
    <recommendedName>
        <fullName evidence="3">DUF2939 domain-containing protein</fullName>
    </recommendedName>
</protein>
<sequence length="344" mass="38295">MMGKNKVFIAIGIIVALLAAAAGGYMYYKRTPTYTFNLIKEAVEKHDYDTFSRHVDTENIISCAYDDLMASALDDEDTDETIKGFADGFIKMLKPGIVGALDDSVKQFVKTGNSDSENAQQEKTDNLDSQQAADNLKKKTNFDNISFKGIGDLRKEGDFSVVGVIFSDKQLGKDFTIELKMLQLDDGTWKILQISNMKEYLKAIEDAKKEKLAEINKPLQSEIDSRISLQAPVAEIVNRDSWGFSQAIQLSIPANINSDKRIAHIAGTVKITTNEGKNFAVPYEKDLNNMNGNTTIGMQYDLNPFLSRDNKMIKEGINGYSFEVTVSKVVFADNSSIELKTELE</sequence>
<accession>A0A6I2UK30</accession>
<comment type="caution">
    <text evidence="1">The sequence shown here is derived from an EMBL/GenBank/DDBJ whole genome shotgun (WGS) entry which is preliminary data.</text>
</comment>
<gene>
    <name evidence="1" type="ORF">FYJ84_11225</name>
</gene>
<dbReference type="AlphaFoldDB" id="A0A6I2UK30"/>
<evidence type="ECO:0008006" key="3">
    <source>
        <dbReference type="Google" id="ProtNLM"/>
    </source>
</evidence>
<evidence type="ECO:0000313" key="2">
    <source>
        <dbReference type="Proteomes" id="UP000433181"/>
    </source>
</evidence>
<keyword evidence="2" id="KW-1185">Reference proteome</keyword>